<dbReference type="InterPro" id="IPR026983">
    <property type="entry name" value="DHC"/>
</dbReference>
<comment type="caution">
    <text evidence="3">The sequence shown here is derived from an EMBL/GenBank/DDBJ whole genome shotgun (WGS) entry which is preliminary data.</text>
</comment>
<name>A0A5J4WM17_9EUKA</name>
<feature type="domain" description="Dynein heavy chain AAA module D4" evidence="2">
    <location>
        <begin position="74"/>
        <end position="130"/>
    </location>
</feature>
<dbReference type="PANTHER" id="PTHR45703:SF22">
    <property type="entry name" value="DYNEIN CYTOPLASMIC 2 HEAVY CHAIN 1"/>
    <property type="match status" value="1"/>
</dbReference>
<dbReference type="AlphaFoldDB" id="A0A5J4WM17"/>
<dbReference type="GO" id="GO:0007018">
    <property type="term" value="P:microtubule-based movement"/>
    <property type="evidence" value="ECO:0007669"/>
    <property type="project" value="InterPro"/>
</dbReference>
<dbReference type="GO" id="GO:0045505">
    <property type="term" value="F:dynein intermediate chain binding"/>
    <property type="evidence" value="ECO:0007669"/>
    <property type="project" value="InterPro"/>
</dbReference>
<dbReference type="GO" id="GO:0030286">
    <property type="term" value="C:dynein complex"/>
    <property type="evidence" value="ECO:0007669"/>
    <property type="project" value="InterPro"/>
</dbReference>
<gene>
    <name evidence="3" type="ORF">EZS28_008805</name>
</gene>
<evidence type="ECO:0000313" key="3">
    <source>
        <dbReference type="EMBL" id="KAA6395666.1"/>
    </source>
</evidence>
<dbReference type="EMBL" id="SNRW01001621">
    <property type="protein sequence ID" value="KAA6395666.1"/>
    <property type="molecule type" value="Genomic_DNA"/>
</dbReference>
<dbReference type="InterPro" id="IPR027417">
    <property type="entry name" value="P-loop_NTPase"/>
</dbReference>
<evidence type="ECO:0000313" key="4">
    <source>
        <dbReference type="Proteomes" id="UP000324800"/>
    </source>
</evidence>
<dbReference type="PANTHER" id="PTHR45703">
    <property type="entry name" value="DYNEIN HEAVY CHAIN"/>
    <property type="match status" value="1"/>
</dbReference>
<protein>
    <recommendedName>
        <fullName evidence="2">Dynein heavy chain AAA module D4 domain-containing protein</fullName>
    </recommendedName>
</protein>
<dbReference type="InterPro" id="IPR024317">
    <property type="entry name" value="Dynein_heavy_chain_D4_dom"/>
</dbReference>
<dbReference type="GO" id="GO:0051959">
    <property type="term" value="F:dynein light intermediate chain binding"/>
    <property type="evidence" value="ECO:0007669"/>
    <property type="project" value="InterPro"/>
</dbReference>
<evidence type="ECO:0000256" key="1">
    <source>
        <dbReference type="SAM" id="MobiDB-lite"/>
    </source>
</evidence>
<sequence length="134" mass="15103">MTKAMTGNNTQTNANQQQQPMNQKEIALRYATWYAGQPQTAVYRRLSIGPSNPQMCTKQAQRSIERYESAVRDINAVLFPEYVDYMSRIDRLLAWPGQGILLVGKCGVGRRTLLQLVSHSHGMRVMTPTVGRCS</sequence>
<proteinExistence type="predicted"/>
<accession>A0A5J4WM17</accession>
<dbReference type="OrthoDB" id="9359060at2759"/>
<dbReference type="Proteomes" id="UP000324800">
    <property type="component" value="Unassembled WGS sequence"/>
</dbReference>
<dbReference type="Pfam" id="PF12780">
    <property type="entry name" value="AAA_8"/>
    <property type="match status" value="1"/>
</dbReference>
<feature type="region of interest" description="Disordered" evidence="1">
    <location>
        <begin position="1"/>
        <end position="20"/>
    </location>
</feature>
<dbReference type="Gene3D" id="3.40.50.300">
    <property type="entry name" value="P-loop containing nucleotide triphosphate hydrolases"/>
    <property type="match status" value="1"/>
</dbReference>
<evidence type="ECO:0000259" key="2">
    <source>
        <dbReference type="Pfam" id="PF12780"/>
    </source>
</evidence>
<reference evidence="3 4" key="1">
    <citation type="submission" date="2019-03" db="EMBL/GenBank/DDBJ databases">
        <title>Single cell metagenomics reveals metabolic interactions within the superorganism composed of flagellate Streblomastix strix and complex community of Bacteroidetes bacteria on its surface.</title>
        <authorList>
            <person name="Treitli S.C."/>
            <person name="Kolisko M."/>
            <person name="Husnik F."/>
            <person name="Keeling P."/>
            <person name="Hampl V."/>
        </authorList>
    </citation>
    <scope>NUCLEOTIDE SEQUENCE [LARGE SCALE GENOMIC DNA]</scope>
    <source>
        <strain evidence="3">ST1C</strain>
    </source>
</reference>
<organism evidence="3 4">
    <name type="scientific">Streblomastix strix</name>
    <dbReference type="NCBI Taxonomy" id="222440"/>
    <lineage>
        <taxon>Eukaryota</taxon>
        <taxon>Metamonada</taxon>
        <taxon>Preaxostyla</taxon>
        <taxon>Oxymonadida</taxon>
        <taxon>Streblomastigidae</taxon>
        <taxon>Streblomastix</taxon>
    </lineage>
</organism>